<reference evidence="1" key="1">
    <citation type="journal article" date="2015" name="Proc. Natl. Acad. Sci. U.S.A.">
        <title>Networks of energetic and metabolic interactions define dynamics in microbial communities.</title>
        <authorList>
            <person name="Embree M."/>
            <person name="Liu J.K."/>
            <person name="Al-Bassam M.M."/>
            <person name="Zengler K."/>
        </authorList>
    </citation>
    <scope>NUCLEOTIDE SEQUENCE</scope>
</reference>
<organism evidence="1">
    <name type="scientific">hydrocarbon metagenome</name>
    <dbReference type="NCBI Taxonomy" id="938273"/>
    <lineage>
        <taxon>unclassified sequences</taxon>
        <taxon>metagenomes</taxon>
        <taxon>ecological metagenomes</taxon>
    </lineage>
</organism>
<comment type="caution">
    <text evidence="1">The sequence shown here is derived from an EMBL/GenBank/DDBJ whole genome shotgun (WGS) entry which is preliminary data.</text>
</comment>
<proteinExistence type="predicted"/>
<accession>A0A0W8FF82</accession>
<evidence type="ECO:0000313" key="1">
    <source>
        <dbReference type="EMBL" id="KUG19514.1"/>
    </source>
</evidence>
<gene>
    <name evidence="1" type="ORF">ASZ90_010765</name>
</gene>
<dbReference type="AlphaFoldDB" id="A0A0W8FF82"/>
<name>A0A0W8FF82_9ZZZZ</name>
<protein>
    <submittedName>
        <fullName evidence="1">Uncharacterized protein</fullName>
    </submittedName>
</protein>
<dbReference type="EMBL" id="LNQE01001280">
    <property type="protein sequence ID" value="KUG19514.1"/>
    <property type="molecule type" value="Genomic_DNA"/>
</dbReference>
<sequence length="44" mass="4820">MEIVARDADTSSPVSLLVLPLQRTEGQSPLPMRIARVKPCTEVN</sequence>